<dbReference type="InterPro" id="IPR050377">
    <property type="entry name" value="Radical_SAM_PqqE_MftC-like"/>
</dbReference>
<dbReference type="InterPro" id="IPR024032">
    <property type="entry name" value="rSAM_paired_HxsC"/>
</dbReference>
<organism evidence="7 8">
    <name type="scientific">Breoghania corrubedonensis</name>
    <dbReference type="NCBI Taxonomy" id="665038"/>
    <lineage>
        <taxon>Bacteria</taxon>
        <taxon>Pseudomonadati</taxon>
        <taxon>Pseudomonadota</taxon>
        <taxon>Alphaproteobacteria</taxon>
        <taxon>Hyphomicrobiales</taxon>
        <taxon>Stappiaceae</taxon>
        <taxon>Breoghania</taxon>
    </lineage>
</organism>
<keyword evidence="5" id="KW-0411">Iron-sulfur</keyword>
<comment type="cofactor">
    <cofactor evidence="1">
        <name>[4Fe-4S] cluster</name>
        <dbReference type="ChEBI" id="CHEBI:49883"/>
    </cofactor>
</comment>
<gene>
    <name evidence="7" type="ORF">C8N35_104207</name>
</gene>
<dbReference type="SFLD" id="SFLDG01067">
    <property type="entry name" value="SPASM/twitch_domain_containing"/>
    <property type="match status" value="1"/>
</dbReference>
<keyword evidence="8" id="KW-1185">Reference proteome</keyword>
<dbReference type="OrthoDB" id="4501241at2"/>
<evidence type="ECO:0000256" key="3">
    <source>
        <dbReference type="ARBA" id="ARBA00022723"/>
    </source>
</evidence>
<dbReference type="NCBIfam" id="TIGR03977">
    <property type="entry name" value="rSAM_pair_HxsC"/>
    <property type="match status" value="1"/>
</dbReference>
<dbReference type="EMBL" id="QAYG01000004">
    <property type="protein sequence ID" value="PTW60582.1"/>
    <property type="molecule type" value="Genomic_DNA"/>
</dbReference>
<dbReference type="InterPro" id="IPR013785">
    <property type="entry name" value="Aldolase_TIM"/>
</dbReference>
<evidence type="ECO:0000259" key="6">
    <source>
        <dbReference type="Pfam" id="PF04055"/>
    </source>
</evidence>
<evidence type="ECO:0000256" key="4">
    <source>
        <dbReference type="ARBA" id="ARBA00023004"/>
    </source>
</evidence>
<evidence type="ECO:0000313" key="8">
    <source>
        <dbReference type="Proteomes" id="UP000244081"/>
    </source>
</evidence>
<dbReference type="GO" id="GO:0051536">
    <property type="term" value="F:iron-sulfur cluster binding"/>
    <property type="evidence" value="ECO:0007669"/>
    <property type="project" value="UniProtKB-KW"/>
</dbReference>
<comment type="caution">
    <text evidence="7">The sequence shown here is derived from an EMBL/GenBank/DDBJ whole genome shotgun (WGS) entry which is preliminary data.</text>
</comment>
<dbReference type="Gene3D" id="3.20.20.70">
    <property type="entry name" value="Aldolase class I"/>
    <property type="match status" value="1"/>
</dbReference>
<dbReference type="GO" id="GO:0046872">
    <property type="term" value="F:metal ion binding"/>
    <property type="evidence" value="ECO:0007669"/>
    <property type="project" value="UniProtKB-KW"/>
</dbReference>
<dbReference type="Pfam" id="PF04055">
    <property type="entry name" value="Radical_SAM"/>
    <property type="match status" value="1"/>
</dbReference>
<dbReference type="InterPro" id="IPR007197">
    <property type="entry name" value="rSAM"/>
</dbReference>
<dbReference type="SUPFAM" id="SSF102114">
    <property type="entry name" value="Radical SAM enzymes"/>
    <property type="match status" value="1"/>
</dbReference>
<dbReference type="SFLD" id="SFLDG01103">
    <property type="entry name" value="Uncharacterised_Radical_SAM_Su"/>
    <property type="match status" value="1"/>
</dbReference>
<dbReference type="RefSeq" id="WP_107990185.1">
    <property type="nucleotide sequence ID" value="NZ_QAYG01000004.1"/>
</dbReference>
<dbReference type="AlphaFoldDB" id="A0A2T5V9Z9"/>
<dbReference type="PANTHER" id="PTHR11228:SF7">
    <property type="entry name" value="PQQA PEPTIDE CYCLASE"/>
    <property type="match status" value="1"/>
</dbReference>
<keyword evidence="2" id="KW-0949">S-adenosyl-L-methionine</keyword>
<name>A0A2T5V9Z9_9HYPH</name>
<keyword evidence="3" id="KW-0479">Metal-binding</keyword>
<proteinExistence type="predicted"/>
<feature type="domain" description="Radical SAM core" evidence="6">
    <location>
        <begin position="91"/>
        <end position="235"/>
    </location>
</feature>
<keyword evidence="4" id="KW-0408">Iron</keyword>
<reference evidence="7 8" key="1">
    <citation type="submission" date="2018-04" db="EMBL/GenBank/DDBJ databases">
        <title>Genomic Encyclopedia of Archaeal and Bacterial Type Strains, Phase II (KMG-II): from individual species to whole genera.</title>
        <authorList>
            <person name="Goeker M."/>
        </authorList>
    </citation>
    <scope>NUCLEOTIDE SEQUENCE [LARGE SCALE GENOMIC DNA]</scope>
    <source>
        <strain evidence="7 8">DSM 23382</strain>
    </source>
</reference>
<sequence length="364" mass="40979">MIPLRLKVDPLPADAPIVTRLRSSAPADVDPLDAVFLGMDGTVAEFDLAGFPLRLHNAPIESVENDVLLILPRQGTAHRLIRASSPHNTLLVTERCDQLCLMCSQPPKRHHSDMFPYFREAVRLAPKNAYVGLSGGEPTLFKEELFLFLRDMVDARPDIRFHVLTNGQHFEDADIEELASIPHDRVLWGIPLYSHEPARHDEIVVKAGAFSRLMQSFAILARAGSAVELRTVVMKPNAPDLAPLARLVTLQLPFITVWALMQLENIGFGRKNWNELFFDNSLPHAFDPIADALNFVRAKGVDALLYNFPHCTVPEDFRCLAPRTISDWKQRYLDTCGNCNAREACCGFFEWYPDERGFTGVRPL</sequence>
<dbReference type="GO" id="GO:0003824">
    <property type="term" value="F:catalytic activity"/>
    <property type="evidence" value="ECO:0007669"/>
    <property type="project" value="InterPro"/>
</dbReference>
<evidence type="ECO:0000256" key="5">
    <source>
        <dbReference type="ARBA" id="ARBA00023014"/>
    </source>
</evidence>
<accession>A0A2T5V9Z9</accession>
<dbReference type="Proteomes" id="UP000244081">
    <property type="component" value="Unassembled WGS sequence"/>
</dbReference>
<dbReference type="InterPro" id="IPR058240">
    <property type="entry name" value="rSAM_sf"/>
</dbReference>
<dbReference type="PANTHER" id="PTHR11228">
    <property type="entry name" value="RADICAL SAM DOMAIN PROTEIN"/>
    <property type="match status" value="1"/>
</dbReference>
<dbReference type="CDD" id="cd01335">
    <property type="entry name" value="Radical_SAM"/>
    <property type="match status" value="1"/>
</dbReference>
<protein>
    <submittedName>
        <fullName evidence="7">His-Xaa-Ser system radical SAM maturase HxsC</fullName>
    </submittedName>
</protein>
<evidence type="ECO:0000256" key="2">
    <source>
        <dbReference type="ARBA" id="ARBA00022691"/>
    </source>
</evidence>
<evidence type="ECO:0000256" key="1">
    <source>
        <dbReference type="ARBA" id="ARBA00001966"/>
    </source>
</evidence>
<evidence type="ECO:0000313" key="7">
    <source>
        <dbReference type="EMBL" id="PTW60582.1"/>
    </source>
</evidence>
<dbReference type="SFLD" id="SFLDS00029">
    <property type="entry name" value="Radical_SAM"/>
    <property type="match status" value="1"/>
</dbReference>